<protein>
    <recommendedName>
        <fullName evidence="15">Peptidase M14 domain-containing protein</fullName>
    </recommendedName>
</protein>
<dbReference type="PANTHER" id="PTHR11705">
    <property type="entry name" value="PROTEASE FAMILY M14 CARBOXYPEPTIDASE A,B"/>
    <property type="match status" value="1"/>
</dbReference>
<dbReference type="CDD" id="cd03860">
    <property type="entry name" value="M14_CP_A-B_like"/>
    <property type="match status" value="1"/>
</dbReference>
<feature type="domain" description="Peptidase M14" evidence="15">
    <location>
        <begin position="118"/>
        <end position="423"/>
    </location>
</feature>
<comment type="similarity">
    <text evidence="4 13">Belongs to the peptidase M14 family.</text>
</comment>
<feature type="chain" id="PRO_5015622205" description="Peptidase M14 domain-containing protein" evidence="14">
    <location>
        <begin position="17"/>
        <end position="437"/>
    </location>
</feature>
<keyword evidence="11" id="KW-0482">Metalloprotease</keyword>
<dbReference type="Pfam" id="PF00246">
    <property type="entry name" value="Peptidase_M14"/>
    <property type="match status" value="1"/>
</dbReference>
<keyword evidence="5" id="KW-0964">Secreted</keyword>
<keyword evidence="6" id="KW-0645">Protease</keyword>
<dbReference type="SUPFAM" id="SSF53187">
    <property type="entry name" value="Zn-dependent exopeptidases"/>
    <property type="match status" value="1"/>
</dbReference>
<keyword evidence="10" id="KW-0843">Virulence</keyword>
<dbReference type="EMBL" id="KZ678131">
    <property type="protein sequence ID" value="PSN70880.1"/>
    <property type="molecule type" value="Genomic_DNA"/>
</dbReference>
<feature type="active site" description="Proton donor/acceptor" evidence="13">
    <location>
        <position position="389"/>
    </location>
</feature>
<dbReference type="GO" id="GO:0008270">
    <property type="term" value="F:zinc ion binding"/>
    <property type="evidence" value="ECO:0007669"/>
    <property type="project" value="InterPro"/>
</dbReference>
<dbReference type="GO" id="GO:0004181">
    <property type="term" value="F:metallocarboxypeptidase activity"/>
    <property type="evidence" value="ECO:0007669"/>
    <property type="project" value="InterPro"/>
</dbReference>
<gene>
    <name evidence="16" type="ORF">BS50DRAFT_598041</name>
</gene>
<evidence type="ECO:0000256" key="4">
    <source>
        <dbReference type="ARBA" id="ARBA00005988"/>
    </source>
</evidence>
<dbReference type="GO" id="GO:0006508">
    <property type="term" value="P:proteolysis"/>
    <property type="evidence" value="ECO:0007669"/>
    <property type="project" value="UniProtKB-KW"/>
</dbReference>
<proteinExistence type="inferred from homology"/>
<evidence type="ECO:0000256" key="6">
    <source>
        <dbReference type="ARBA" id="ARBA00022670"/>
    </source>
</evidence>
<evidence type="ECO:0000256" key="8">
    <source>
        <dbReference type="ARBA" id="ARBA00022801"/>
    </source>
</evidence>
<dbReference type="AlphaFoldDB" id="A0A2T2NZL8"/>
<evidence type="ECO:0000256" key="9">
    <source>
        <dbReference type="ARBA" id="ARBA00022833"/>
    </source>
</evidence>
<dbReference type="Gene3D" id="3.40.630.10">
    <property type="entry name" value="Zn peptidases"/>
    <property type="match status" value="1"/>
</dbReference>
<keyword evidence="9" id="KW-0862">Zinc</keyword>
<sequence length="437" mass="49549">MRSALLHSLWVTFAAGAALRTPDYVSYDGFKVFRVKTGRQLAYVKEKLATIPYEQWNHDEGTNLDVVIAPEHVAAFESFGFNSKCMHDNLGASIPAESRVKSNWKRQDNGSTDAWFDSYHPYEDHIEYFKELHASFPNQSEWVSSGTSYEGRDLYGLHLYGAGGPGKPAVLWHGTVHAREWISAPTVEYLTKQLISGYKGGDNWTQTILNNYDFYIFPFVNPDGFVYSQTTDRLWRKNRMPGPNNSTCYGRDINRNWEFGWDANDRGASTNPCSQTYKGEAPSDTPENQGLDTLVRKLRDTQGIKLYIDWHSYGQYLLYPWGYNETLYPPELGKWTKASSTVSETIRDSFPYRTTYTFGPSGATLYTTTGSAPDHVYGVGGAEWSFTIELRDTGDFGFVLPPEQIRPNVEEQWVGQQVLLSLLDEVFFDGEGPGIVF</sequence>
<evidence type="ECO:0000256" key="13">
    <source>
        <dbReference type="PROSITE-ProRule" id="PRU01379"/>
    </source>
</evidence>
<keyword evidence="12" id="KW-0865">Zymogen</keyword>
<dbReference type="GO" id="GO:0005576">
    <property type="term" value="C:extracellular region"/>
    <property type="evidence" value="ECO:0007669"/>
    <property type="project" value="UniProtKB-SubCell"/>
</dbReference>
<dbReference type="SMART" id="SM00631">
    <property type="entry name" value="Zn_pept"/>
    <property type="match status" value="1"/>
</dbReference>
<evidence type="ECO:0000313" key="16">
    <source>
        <dbReference type="EMBL" id="PSN70880.1"/>
    </source>
</evidence>
<dbReference type="STRING" id="1448308.A0A2T2NZL8"/>
<comment type="subcellular location">
    <subcellularLocation>
        <location evidence="3">Secreted</location>
    </subcellularLocation>
</comment>
<evidence type="ECO:0000259" key="15">
    <source>
        <dbReference type="PROSITE" id="PS52035"/>
    </source>
</evidence>
<evidence type="ECO:0000313" key="17">
    <source>
        <dbReference type="Proteomes" id="UP000240883"/>
    </source>
</evidence>
<feature type="signal peptide" evidence="14">
    <location>
        <begin position="1"/>
        <end position="16"/>
    </location>
</feature>
<organism evidence="16 17">
    <name type="scientific">Corynespora cassiicola Philippines</name>
    <dbReference type="NCBI Taxonomy" id="1448308"/>
    <lineage>
        <taxon>Eukaryota</taxon>
        <taxon>Fungi</taxon>
        <taxon>Dikarya</taxon>
        <taxon>Ascomycota</taxon>
        <taxon>Pezizomycotina</taxon>
        <taxon>Dothideomycetes</taxon>
        <taxon>Pleosporomycetidae</taxon>
        <taxon>Pleosporales</taxon>
        <taxon>Corynesporascaceae</taxon>
        <taxon>Corynespora</taxon>
    </lineage>
</organism>
<dbReference type="InterPro" id="IPR000834">
    <property type="entry name" value="Peptidase_M14"/>
</dbReference>
<evidence type="ECO:0000256" key="10">
    <source>
        <dbReference type="ARBA" id="ARBA00023026"/>
    </source>
</evidence>
<evidence type="ECO:0000256" key="1">
    <source>
        <dbReference type="ARBA" id="ARBA00001947"/>
    </source>
</evidence>
<comment type="function">
    <text evidence="2">Extracellular metalloprotease that contributes to pathogenicity.</text>
</comment>
<comment type="cofactor">
    <cofactor evidence="1">
        <name>Zn(2+)</name>
        <dbReference type="ChEBI" id="CHEBI:29105"/>
    </cofactor>
</comment>
<evidence type="ECO:0000256" key="5">
    <source>
        <dbReference type="ARBA" id="ARBA00022525"/>
    </source>
</evidence>
<keyword evidence="17" id="KW-1185">Reference proteome</keyword>
<evidence type="ECO:0000256" key="7">
    <source>
        <dbReference type="ARBA" id="ARBA00022729"/>
    </source>
</evidence>
<evidence type="ECO:0000256" key="12">
    <source>
        <dbReference type="ARBA" id="ARBA00023145"/>
    </source>
</evidence>
<evidence type="ECO:0000256" key="3">
    <source>
        <dbReference type="ARBA" id="ARBA00004613"/>
    </source>
</evidence>
<name>A0A2T2NZL8_CORCC</name>
<dbReference type="PRINTS" id="PR00765">
    <property type="entry name" value="CRBOXYPTASEA"/>
</dbReference>
<dbReference type="OrthoDB" id="3626597at2759"/>
<dbReference type="SUPFAM" id="SSF54897">
    <property type="entry name" value="Protease propeptides/inhibitors"/>
    <property type="match status" value="1"/>
</dbReference>
<keyword evidence="7 14" id="KW-0732">Signal</keyword>
<dbReference type="Proteomes" id="UP000240883">
    <property type="component" value="Unassembled WGS sequence"/>
</dbReference>
<evidence type="ECO:0000256" key="11">
    <source>
        <dbReference type="ARBA" id="ARBA00023049"/>
    </source>
</evidence>
<keyword evidence="8" id="KW-0378">Hydrolase</keyword>
<accession>A0A2T2NZL8</accession>
<dbReference type="FunFam" id="3.40.630.10:FF:000165">
    <property type="entry name" value="Glucan 1,4-alpha-glucosidase, putative"/>
    <property type="match status" value="1"/>
</dbReference>
<evidence type="ECO:0000256" key="14">
    <source>
        <dbReference type="SAM" id="SignalP"/>
    </source>
</evidence>
<dbReference type="PROSITE" id="PS52035">
    <property type="entry name" value="PEPTIDASE_M14"/>
    <property type="match status" value="1"/>
</dbReference>
<evidence type="ECO:0000256" key="2">
    <source>
        <dbReference type="ARBA" id="ARBA00003091"/>
    </source>
</evidence>
<reference evidence="16 17" key="1">
    <citation type="journal article" date="2018" name="Front. Microbiol.">
        <title>Genome-Wide Analysis of Corynespora cassiicola Leaf Fall Disease Putative Effectors.</title>
        <authorList>
            <person name="Lopez D."/>
            <person name="Ribeiro S."/>
            <person name="Label P."/>
            <person name="Fumanal B."/>
            <person name="Venisse J.S."/>
            <person name="Kohler A."/>
            <person name="de Oliveira R.R."/>
            <person name="Labutti K."/>
            <person name="Lipzen A."/>
            <person name="Lail K."/>
            <person name="Bauer D."/>
            <person name="Ohm R.A."/>
            <person name="Barry K.W."/>
            <person name="Spatafora J."/>
            <person name="Grigoriev I.V."/>
            <person name="Martin F.M."/>
            <person name="Pujade-Renaud V."/>
        </authorList>
    </citation>
    <scope>NUCLEOTIDE SEQUENCE [LARGE SCALE GENOMIC DNA]</scope>
    <source>
        <strain evidence="16 17">Philippines</strain>
    </source>
</reference>
<dbReference type="PANTHER" id="PTHR11705:SF143">
    <property type="entry name" value="SLL0236 PROTEIN"/>
    <property type="match status" value="1"/>
</dbReference>